<keyword evidence="2" id="KW-1185">Reference proteome</keyword>
<gene>
    <name evidence="1" type="ORF">MAUB_38500</name>
</gene>
<dbReference type="Gene3D" id="2.70.98.10">
    <property type="match status" value="1"/>
</dbReference>
<dbReference type="InterPro" id="IPR014718">
    <property type="entry name" value="GH-type_carb-bd"/>
</dbReference>
<evidence type="ECO:0000313" key="2">
    <source>
        <dbReference type="Proteomes" id="UP000465609"/>
    </source>
</evidence>
<dbReference type="RefSeq" id="WP_138228407.1">
    <property type="nucleotide sequence ID" value="NZ_AP022577.1"/>
</dbReference>
<dbReference type="InterPro" id="IPR008183">
    <property type="entry name" value="Aldose_1/G6P_1-epimerase"/>
</dbReference>
<name>A0ABM7IGS4_9MYCO</name>
<dbReference type="Proteomes" id="UP000465609">
    <property type="component" value="Chromosome"/>
</dbReference>
<accession>A0ABM7IGS4</accession>
<dbReference type="CDD" id="cd01081">
    <property type="entry name" value="Aldose_epim"/>
    <property type="match status" value="1"/>
</dbReference>
<dbReference type="InterPro" id="IPR011013">
    <property type="entry name" value="Gal_mutarotase_sf_dom"/>
</dbReference>
<organism evidence="1 2">
    <name type="scientific">Mycolicibacterium aubagnense</name>
    <dbReference type="NCBI Taxonomy" id="319707"/>
    <lineage>
        <taxon>Bacteria</taxon>
        <taxon>Bacillati</taxon>
        <taxon>Actinomycetota</taxon>
        <taxon>Actinomycetes</taxon>
        <taxon>Mycobacteriales</taxon>
        <taxon>Mycobacteriaceae</taxon>
        <taxon>Mycolicibacterium</taxon>
    </lineage>
</organism>
<dbReference type="EMBL" id="AP022577">
    <property type="protein sequence ID" value="BBX85977.1"/>
    <property type="molecule type" value="Genomic_DNA"/>
</dbReference>
<evidence type="ECO:0000313" key="1">
    <source>
        <dbReference type="EMBL" id="BBX85977.1"/>
    </source>
</evidence>
<dbReference type="Pfam" id="PF01263">
    <property type="entry name" value="Aldose_epim"/>
    <property type="match status" value="1"/>
</dbReference>
<proteinExistence type="predicted"/>
<protein>
    <submittedName>
        <fullName evidence="1">Aldose 1-epimerase</fullName>
    </submittedName>
</protein>
<reference evidence="1 2" key="1">
    <citation type="journal article" date="2019" name="Emerg. Microbes Infect.">
        <title>Comprehensive subspecies identification of 175 nontuberculous mycobacteria species based on 7547 genomic profiles.</title>
        <authorList>
            <person name="Matsumoto Y."/>
            <person name="Kinjo T."/>
            <person name="Motooka D."/>
            <person name="Nabeya D."/>
            <person name="Jung N."/>
            <person name="Uechi K."/>
            <person name="Horii T."/>
            <person name="Iida T."/>
            <person name="Fujita J."/>
            <person name="Nakamura S."/>
        </authorList>
    </citation>
    <scope>NUCLEOTIDE SEQUENCE [LARGE SCALE GENOMIC DNA]</scope>
    <source>
        <strain evidence="1 2">JCM 15296</strain>
    </source>
</reference>
<dbReference type="SUPFAM" id="SSF74650">
    <property type="entry name" value="Galactose mutarotase-like"/>
    <property type="match status" value="1"/>
</dbReference>
<sequence>MAELDTVVLRDPESTMTATFVPAAGMIGTSFSDGQVEFLGQRRGLDAYLTNAKTMGIPLLYPWANRLSANTYDVDGGAVTLTPGTGGVRTDEHGSPMHGVLAAYPGWLVTEQSANSVTAAVDFSRPGLLASFPFPHVLTERVTLTGRVLTIETSVRPSASAAVPLCFGYHPYLTIPVVPRENWVLQTPALRHLPTDDRGLPTGATENWAARSGPLGDTAYDDGFDQVPDGAQFTLSGGSHRITVTFETGYPAAQLFAPPGDALVAIEPMAAPTDALRHGGYRLASPGRPVTMRFSIGVSEVPAGAAHF</sequence>